<dbReference type="Proteomes" id="UP000240974">
    <property type="component" value="Unassembled WGS sequence"/>
</dbReference>
<organism evidence="6 7">
    <name type="scientific">Faecalibacillus intestinalis</name>
    <dbReference type="NCBI Taxonomy" id="1982626"/>
    <lineage>
        <taxon>Bacteria</taxon>
        <taxon>Bacillati</taxon>
        <taxon>Bacillota</taxon>
        <taxon>Erysipelotrichia</taxon>
        <taxon>Erysipelotrichales</taxon>
        <taxon>Coprobacillaceae</taxon>
        <taxon>Faecalibacillus</taxon>
    </lineage>
</organism>
<evidence type="ECO:0000313" key="7">
    <source>
        <dbReference type="Proteomes" id="UP000240974"/>
    </source>
</evidence>
<proteinExistence type="predicted"/>
<sequence>MAITATKRLQEIVDLLDQKGYVKAKELSQKYQVSMETIRKDLTFLEEKGVVKKEYGGATLATLGTEKNIEFREKQKYDEKKEIARCISSILMAHNSMIIDSGSTCQSCCSYINLMPSKDIFTVSIGAFEQLDGNLHNVFLTPGKKREKNQSIVGHWSEEYLDKVQVDVCVLGTSGLLNSDGPTCHSYQELGVKKKMIEKSDYVFVVADSSKFQEKGLYTVCSWEEIDGIITDHRISTKVYEDLSQKVSVYIGKKE</sequence>
<dbReference type="EMBL" id="AP024085">
    <property type="protein sequence ID" value="BCL58907.1"/>
    <property type="molecule type" value="Genomic_DNA"/>
</dbReference>
<dbReference type="InterPro" id="IPR014036">
    <property type="entry name" value="DeoR-like_C"/>
</dbReference>
<accession>A0A2T3G1U3</accession>
<dbReference type="PRINTS" id="PR00037">
    <property type="entry name" value="HTHLACR"/>
</dbReference>
<reference evidence="5" key="2">
    <citation type="journal article" date="2020" name="Microbiol. Resour. Announc.">
        <title>Complete Genome Sequence of Faecalibacillus intestinalis JCM 34082, Isolated from Feces from a Healthy Japanese Female.</title>
        <authorList>
            <person name="Sakamoto M."/>
            <person name="Ikeyama N."/>
            <person name="Toyoda A."/>
            <person name="Murakami T."/>
            <person name="Mori H."/>
            <person name="Ohkuma M."/>
        </authorList>
    </citation>
    <scope>NUCLEOTIDE SEQUENCE</scope>
    <source>
        <strain evidence="5">14EGH31</strain>
    </source>
</reference>
<name>A0A2T3G1U3_9FIRM</name>
<dbReference type="Pfam" id="PF08220">
    <property type="entry name" value="HTH_DeoR"/>
    <property type="match status" value="1"/>
</dbReference>
<evidence type="ECO:0000313" key="6">
    <source>
        <dbReference type="EMBL" id="PST41499.1"/>
    </source>
</evidence>
<dbReference type="InterPro" id="IPR037171">
    <property type="entry name" value="NagB/RpiA_transferase-like"/>
</dbReference>
<dbReference type="PROSITE" id="PS51000">
    <property type="entry name" value="HTH_DEOR_2"/>
    <property type="match status" value="1"/>
</dbReference>
<dbReference type="Pfam" id="PF00455">
    <property type="entry name" value="DeoRC"/>
    <property type="match status" value="1"/>
</dbReference>
<keyword evidence="3" id="KW-0804">Transcription</keyword>
<dbReference type="GO" id="GO:0003700">
    <property type="term" value="F:DNA-binding transcription factor activity"/>
    <property type="evidence" value="ECO:0007669"/>
    <property type="project" value="InterPro"/>
</dbReference>
<dbReference type="KEGG" id="fit:Fi14EGH31_26190"/>
<evidence type="ECO:0000256" key="2">
    <source>
        <dbReference type="ARBA" id="ARBA00023125"/>
    </source>
</evidence>
<evidence type="ECO:0000313" key="8">
    <source>
        <dbReference type="Proteomes" id="UP000593842"/>
    </source>
</evidence>
<dbReference type="PANTHER" id="PTHR30363">
    <property type="entry name" value="HTH-TYPE TRANSCRIPTIONAL REGULATOR SRLR-RELATED"/>
    <property type="match status" value="1"/>
</dbReference>
<dbReference type="InterPro" id="IPR018356">
    <property type="entry name" value="Tscrpt_reg_HTH_DeoR_CS"/>
</dbReference>
<dbReference type="Gene3D" id="1.10.10.10">
    <property type="entry name" value="Winged helix-like DNA-binding domain superfamily/Winged helix DNA-binding domain"/>
    <property type="match status" value="1"/>
</dbReference>
<dbReference type="EMBL" id="PYLQ01000007">
    <property type="protein sequence ID" value="PST41499.1"/>
    <property type="molecule type" value="Genomic_DNA"/>
</dbReference>
<dbReference type="SMART" id="SM00420">
    <property type="entry name" value="HTH_DEOR"/>
    <property type="match status" value="1"/>
</dbReference>
<dbReference type="GO" id="GO:0003677">
    <property type="term" value="F:DNA binding"/>
    <property type="evidence" value="ECO:0007669"/>
    <property type="project" value="UniProtKB-KW"/>
</dbReference>
<dbReference type="SUPFAM" id="SSF46785">
    <property type="entry name" value="Winged helix' DNA-binding domain"/>
    <property type="match status" value="1"/>
</dbReference>
<dbReference type="SUPFAM" id="SSF100950">
    <property type="entry name" value="NagB/RpiA/CoA transferase-like"/>
    <property type="match status" value="1"/>
</dbReference>
<evidence type="ECO:0000259" key="4">
    <source>
        <dbReference type="PROSITE" id="PS51000"/>
    </source>
</evidence>
<dbReference type="PROSITE" id="PS00894">
    <property type="entry name" value="HTH_DEOR_1"/>
    <property type="match status" value="1"/>
</dbReference>
<reference evidence="6 7" key="1">
    <citation type="journal article" date="2019" name="Int. J. Syst. Evol. Microbiol.">
        <title>Faecalibacillus intestinalis gen. nov., sp. nov. and Faecalibacillus faecis sp. nov., isolated from human faeces.</title>
        <authorList>
            <person name="Seo B."/>
            <person name="Jeon K."/>
            <person name="Baek I."/>
            <person name="Lee Y.M."/>
            <person name="Baek K."/>
            <person name="Ko G."/>
        </authorList>
    </citation>
    <scope>NUCLEOTIDE SEQUENCE [LARGE SCALE GENOMIC DNA]</scope>
    <source>
        <strain evidence="6 7">SNUG30099</strain>
    </source>
</reference>
<evidence type="ECO:0000313" key="5">
    <source>
        <dbReference type="EMBL" id="BCL58907.1"/>
    </source>
</evidence>
<reference evidence="8" key="3">
    <citation type="submission" date="2020-09" db="EMBL/GenBank/DDBJ databases">
        <title>Complete genome sequencing of Faecalibacillus intestinalis strain 14EGH31.</title>
        <authorList>
            <person name="Sakamoto M."/>
            <person name="Murakami T."/>
            <person name="Mori H."/>
        </authorList>
    </citation>
    <scope>NUCLEOTIDE SEQUENCE [LARGE SCALE GENOMIC DNA]</scope>
    <source>
        <strain evidence="8">14EGH31</strain>
    </source>
</reference>
<dbReference type="InterPro" id="IPR036388">
    <property type="entry name" value="WH-like_DNA-bd_sf"/>
</dbReference>
<dbReference type="GeneID" id="70581057"/>
<dbReference type="Gene3D" id="3.40.50.1360">
    <property type="match status" value="1"/>
</dbReference>
<dbReference type="PANTHER" id="PTHR30363:SF44">
    <property type="entry name" value="AGA OPERON TRANSCRIPTIONAL REPRESSOR-RELATED"/>
    <property type="match status" value="1"/>
</dbReference>
<dbReference type="Proteomes" id="UP000593842">
    <property type="component" value="Chromosome"/>
</dbReference>
<keyword evidence="7" id="KW-1185">Reference proteome</keyword>
<keyword evidence="1" id="KW-0805">Transcription regulation</keyword>
<dbReference type="InterPro" id="IPR050313">
    <property type="entry name" value="Carb_Metab_HTH_regulators"/>
</dbReference>
<gene>
    <name evidence="6" type="ORF">C7U54_06725</name>
    <name evidence="5" type="ORF">Fi14EGH31_26190</name>
</gene>
<dbReference type="InterPro" id="IPR036390">
    <property type="entry name" value="WH_DNA-bd_sf"/>
</dbReference>
<protein>
    <submittedName>
        <fullName evidence="5">DeoR family transcriptional regulator</fullName>
    </submittedName>
    <submittedName>
        <fullName evidence="6">DeoR/GlpR transcriptional regulator</fullName>
    </submittedName>
</protein>
<dbReference type="InterPro" id="IPR001034">
    <property type="entry name" value="DeoR_HTH"/>
</dbReference>
<dbReference type="RefSeq" id="WP_107029756.1">
    <property type="nucleotide sequence ID" value="NZ_AP024085.1"/>
</dbReference>
<dbReference type="AlphaFoldDB" id="A0A2T3G1U3"/>
<feature type="domain" description="HTH deoR-type" evidence="4">
    <location>
        <begin position="5"/>
        <end position="60"/>
    </location>
</feature>
<evidence type="ECO:0000256" key="3">
    <source>
        <dbReference type="ARBA" id="ARBA00023163"/>
    </source>
</evidence>
<keyword evidence="2" id="KW-0238">DNA-binding</keyword>
<dbReference type="SMART" id="SM01134">
    <property type="entry name" value="DeoRC"/>
    <property type="match status" value="1"/>
</dbReference>
<evidence type="ECO:0000256" key="1">
    <source>
        <dbReference type="ARBA" id="ARBA00023015"/>
    </source>
</evidence>